<reference evidence="1 2" key="1">
    <citation type="journal article" date="2022" name="bioRxiv">
        <title>The genome of the oomycete Peronosclerospora sorghi, a cosmopolitan pathogen of maize and sorghum, is inflated with dispersed pseudogenes.</title>
        <authorList>
            <person name="Fletcher K."/>
            <person name="Martin F."/>
            <person name="Isakeit T."/>
            <person name="Cavanaugh K."/>
            <person name="Magill C."/>
            <person name="Michelmore R."/>
        </authorList>
    </citation>
    <scope>NUCLEOTIDE SEQUENCE [LARGE SCALE GENOMIC DNA]</scope>
    <source>
        <strain evidence="1">P6</strain>
    </source>
</reference>
<sequence>MVDVRQPPPPHYRVKGQQAKNPPEHAIDRAHAPLCRLSDRGDCRVHSIFLGLVCSLSHGAQQVAVLERHYDASKHASSDDEGRVGENAEVLEGGGWVEELLKELPARAAIVP</sequence>
<gene>
    <name evidence="1" type="ORF">PsorP6_012857</name>
</gene>
<evidence type="ECO:0000313" key="1">
    <source>
        <dbReference type="EMBL" id="KAI9917946.1"/>
    </source>
</evidence>
<dbReference type="EMBL" id="CM047592">
    <property type="protein sequence ID" value="KAI9917946.1"/>
    <property type="molecule type" value="Genomic_DNA"/>
</dbReference>
<dbReference type="Proteomes" id="UP001163321">
    <property type="component" value="Chromosome 13"/>
</dbReference>
<name>A0ACC0WJP3_9STRA</name>
<proteinExistence type="predicted"/>
<keyword evidence="2" id="KW-1185">Reference proteome</keyword>
<protein>
    <submittedName>
        <fullName evidence="1">Uncharacterized protein</fullName>
    </submittedName>
</protein>
<accession>A0ACC0WJP3</accession>
<evidence type="ECO:0000313" key="2">
    <source>
        <dbReference type="Proteomes" id="UP001163321"/>
    </source>
</evidence>
<organism evidence="1 2">
    <name type="scientific">Peronosclerospora sorghi</name>
    <dbReference type="NCBI Taxonomy" id="230839"/>
    <lineage>
        <taxon>Eukaryota</taxon>
        <taxon>Sar</taxon>
        <taxon>Stramenopiles</taxon>
        <taxon>Oomycota</taxon>
        <taxon>Peronosporomycetes</taxon>
        <taxon>Peronosporales</taxon>
        <taxon>Peronosporaceae</taxon>
        <taxon>Peronosclerospora</taxon>
    </lineage>
</organism>
<comment type="caution">
    <text evidence="1">The sequence shown here is derived from an EMBL/GenBank/DDBJ whole genome shotgun (WGS) entry which is preliminary data.</text>
</comment>